<feature type="chain" id="PRO_5036138124" description="Secreted protein" evidence="1">
    <location>
        <begin position="32"/>
        <end position="152"/>
    </location>
</feature>
<evidence type="ECO:0000313" key="2">
    <source>
        <dbReference type="EMBL" id="KAA1099954.1"/>
    </source>
</evidence>
<name>A0A5B0RC66_PUCGR</name>
<dbReference type="OrthoDB" id="10304395at2759"/>
<dbReference type="Proteomes" id="UP000324748">
    <property type="component" value="Unassembled WGS sequence"/>
</dbReference>
<proteinExistence type="predicted"/>
<dbReference type="EMBL" id="VDEP01000208">
    <property type="protein sequence ID" value="KAA1123431.1"/>
    <property type="molecule type" value="Genomic_DNA"/>
</dbReference>
<keyword evidence="4" id="KW-1185">Reference proteome</keyword>
<organism evidence="3 5">
    <name type="scientific">Puccinia graminis f. sp. tritici</name>
    <dbReference type="NCBI Taxonomy" id="56615"/>
    <lineage>
        <taxon>Eukaryota</taxon>
        <taxon>Fungi</taxon>
        <taxon>Dikarya</taxon>
        <taxon>Basidiomycota</taxon>
        <taxon>Pucciniomycotina</taxon>
        <taxon>Pucciniomycetes</taxon>
        <taxon>Pucciniales</taxon>
        <taxon>Pucciniaceae</taxon>
        <taxon>Puccinia</taxon>
    </lineage>
</organism>
<dbReference type="EMBL" id="VSWC01000054">
    <property type="protein sequence ID" value="KAA1099954.1"/>
    <property type="molecule type" value="Genomic_DNA"/>
</dbReference>
<dbReference type="AlphaFoldDB" id="A0A5B0RC66"/>
<protein>
    <recommendedName>
        <fullName evidence="6">Secreted protein</fullName>
    </recommendedName>
</protein>
<evidence type="ECO:0000313" key="3">
    <source>
        <dbReference type="EMBL" id="KAA1123431.1"/>
    </source>
</evidence>
<evidence type="ECO:0000313" key="5">
    <source>
        <dbReference type="Proteomes" id="UP000325313"/>
    </source>
</evidence>
<reference evidence="4 5" key="1">
    <citation type="submission" date="2019-05" db="EMBL/GenBank/DDBJ databases">
        <title>Emergence of the Ug99 lineage of the wheat stem rust pathogen through somatic hybridization.</title>
        <authorList>
            <person name="Li F."/>
            <person name="Upadhyaya N.M."/>
            <person name="Sperschneider J."/>
            <person name="Matny O."/>
            <person name="Nguyen-Phuc H."/>
            <person name="Mago R."/>
            <person name="Raley C."/>
            <person name="Miller M.E."/>
            <person name="Silverstein K.A.T."/>
            <person name="Henningsen E."/>
            <person name="Hirsch C.D."/>
            <person name="Visser B."/>
            <person name="Pretorius Z.A."/>
            <person name="Steffenson B.J."/>
            <person name="Schwessinger B."/>
            <person name="Dodds P.N."/>
            <person name="Figueroa M."/>
        </authorList>
    </citation>
    <scope>NUCLEOTIDE SEQUENCE [LARGE SCALE GENOMIC DNA]</scope>
    <source>
        <strain evidence="2">21-0</strain>
        <strain evidence="3 5">Ug99</strain>
    </source>
</reference>
<evidence type="ECO:0000313" key="4">
    <source>
        <dbReference type="Proteomes" id="UP000324748"/>
    </source>
</evidence>
<evidence type="ECO:0000256" key="1">
    <source>
        <dbReference type="SAM" id="SignalP"/>
    </source>
</evidence>
<keyword evidence="1" id="KW-0732">Signal</keyword>
<accession>A0A5B0RC66</accession>
<dbReference type="Proteomes" id="UP000325313">
    <property type="component" value="Unassembled WGS sequence"/>
</dbReference>
<comment type="caution">
    <text evidence="3">The sequence shown here is derived from an EMBL/GenBank/DDBJ whole genome shotgun (WGS) entry which is preliminary data.</text>
</comment>
<gene>
    <name evidence="2" type="ORF">PGT21_026261</name>
    <name evidence="3" type="ORF">PGTUg99_005203</name>
</gene>
<evidence type="ECO:0008006" key="6">
    <source>
        <dbReference type="Google" id="ProtNLM"/>
    </source>
</evidence>
<sequence length="152" mass="16197">MFEMRSSMLSARVALASVIIAATLCVQLSEARHSLVPRGVSATCQEGLNPSGNGMLCLTAPGQSYSCSRCNSGDDNGIFSRMHWVHCSANNNPGGVGHGDVTIVETSYFNVNHDTKLIGVQGREEGGSSQTYYTCPMSSNLQRPTCTDCSKL</sequence>
<feature type="signal peptide" evidence="1">
    <location>
        <begin position="1"/>
        <end position="31"/>
    </location>
</feature>